<organism evidence="2 3">
    <name type="scientific">Eumeta variegata</name>
    <name type="common">Bagworm moth</name>
    <name type="synonym">Eumeta japonica</name>
    <dbReference type="NCBI Taxonomy" id="151549"/>
    <lineage>
        <taxon>Eukaryota</taxon>
        <taxon>Metazoa</taxon>
        <taxon>Ecdysozoa</taxon>
        <taxon>Arthropoda</taxon>
        <taxon>Hexapoda</taxon>
        <taxon>Insecta</taxon>
        <taxon>Pterygota</taxon>
        <taxon>Neoptera</taxon>
        <taxon>Endopterygota</taxon>
        <taxon>Lepidoptera</taxon>
        <taxon>Glossata</taxon>
        <taxon>Ditrysia</taxon>
        <taxon>Tineoidea</taxon>
        <taxon>Psychidae</taxon>
        <taxon>Oiketicinae</taxon>
        <taxon>Eumeta</taxon>
    </lineage>
</organism>
<evidence type="ECO:0000256" key="1">
    <source>
        <dbReference type="SAM" id="MobiDB-lite"/>
    </source>
</evidence>
<proteinExistence type="predicted"/>
<accession>A0A4C1T3G7</accession>
<dbReference type="EMBL" id="BGZK01008578">
    <property type="protein sequence ID" value="GBP08972.1"/>
    <property type="molecule type" value="Genomic_DNA"/>
</dbReference>
<protein>
    <submittedName>
        <fullName evidence="2">Uncharacterized protein</fullName>
    </submittedName>
</protein>
<keyword evidence="3" id="KW-1185">Reference proteome</keyword>
<feature type="region of interest" description="Disordered" evidence="1">
    <location>
        <begin position="34"/>
        <end position="79"/>
    </location>
</feature>
<dbReference type="Proteomes" id="UP000299102">
    <property type="component" value="Unassembled WGS sequence"/>
</dbReference>
<evidence type="ECO:0000313" key="2">
    <source>
        <dbReference type="EMBL" id="GBP08972.1"/>
    </source>
</evidence>
<name>A0A4C1T3G7_EUMVA</name>
<reference evidence="2 3" key="1">
    <citation type="journal article" date="2019" name="Commun. Biol.">
        <title>The bagworm genome reveals a unique fibroin gene that provides high tensile strength.</title>
        <authorList>
            <person name="Kono N."/>
            <person name="Nakamura H."/>
            <person name="Ohtoshi R."/>
            <person name="Tomita M."/>
            <person name="Numata K."/>
            <person name="Arakawa K."/>
        </authorList>
    </citation>
    <scope>NUCLEOTIDE SEQUENCE [LARGE SCALE GENOMIC DNA]</scope>
</reference>
<comment type="caution">
    <text evidence="2">The sequence shown here is derived from an EMBL/GenBank/DDBJ whole genome shotgun (WGS) entry which is preliminary data.</text>
</comment>
<dbReference type="OrthoDB" id="6158299at2759"/>
<sequence length="156" mass="17730">MKSVNQRLHERDGEICRLVRQNRALRKNLLKLQKQAKDCAQDDEGVVEDGDNDEDGDKNNTNDPTTEHGSSSDDTVSSSFFGARRSVRYTSKRTSGTFRDYMRSRAMNIDDPALENDINSEEYINSINSKNLIYIRTMERMHGVKVKANLIPSTAV</sequence>
<feature type="compositionally biased region" description="Acidic residues" evidence="1">
    <location>
        <begin position="41"/>
        <end position="56"/>
    </location>
</feature>
<dbReference type="AlphaFoldDB" id="A0A4C1T3G7"/>
<evidence type="ECO:0000313" key="3">
    <source>
        <dbReference type="Proteomes" id="UP000299102"/>
    </source>
</evidence>
<gene>
    <name evidence="2" type="ORF">EVAR_73799_1</name>
</gene>